<feature type="domain" description="Sld7 C-terminal" evidence="2">
    <location>
        <begin position="348"/>
        <end position="468"/>
    </location>
</feature>
<evidence type="ECO:0000313" key="3">
    <source>
        <dbReference type="EMBL" id="KAE8145608.1"/>
    </source>
</evidence>
<feature type="region of interest" description="Disordered" evidence="1">
    <location>
        <begin position="266"/>
        <end position="335"/>
    </location>
</feature>
<sequence length="471" mass="52173">MNIWSGVIVLDRQSQLQGLQLIDRSSNWHSDIPRDSTLGFRCFVNPAAIPLYARVGPNLELHTTDTETSQWLKHRVSGTFWPEEEDLDKFQVAQCPVGLLINVNSSTRPKAGSSTTDLLVYGVLTNATSFQRPPTPPVSSSASSGEPVAPVIKHELRLYATPISSSLIVKAQALPSPPNPGTSSEDGGLAQFLPDVRSPSPKRKRVATLFESVTQHHQRVRQKGGEAVSQMMANSLAQPSQLLQTLRIKRESEEPSLPMLERIASQRSRSLSIGPNLHPGKPSELRTDHSRPSSSRGYTRDHIKRGTPNPFIESSLRKENELSPALPSSDGGHQLLDAQRNTESIVLENKNTISRTILTCMRLYGYNRPATRPSSSKNSAAHDMLLSHSEERDTRITPATVPTTTTHLSTEEDEFKAMYHATYRASTFALRRYLKEPPASEGTAQLLPPLLDKGKAMSYIDEFLKLFCEEK</sequence>
<evidence type="ECO:0000313" key="4">
    <source>
        <dbReference type="Proteomes" id="UP000325780"/>
    </source>
</evidence>
<name>A0A5N6TGU9_ASPAV</name>
<keyword evidence="4" id="KW-1185">Reference proteome</keyword>
<proteinExistence type="predicted"/>
<organism evidence="3 4">
    <name type="scientific">Aspergillus avenaceus</name>
    <dbReference type="NCBI Taxonomy" id="36643"/>
    <lineage>
        <taxon>Eukaryota</taxon>
        <taxon>Fungi</taxon>
        <taxon>Dikarya</taxon>
        <taxon>Ascomycota</taxon>
        <taxon>Pezizomycotina</taxon>
        <taxon>Eurotiomycetes</taxon>
        <taxon>Eurotiomycetidae</taxon>
        <taxon>Eurotiales</taxon>
        <taxon>Aspergillaceae</taxon>
        <taxon>Aspergillus</taxon>
        <taxon>Aspergillus subgen. Circumdati</taxon>
    </lineage>
</organism>
<dbReference type="Proteomes" id="UP000325780">
    <property type="component" value="Unassembled WGS sequence"/>
</dbReference>
<dbReference type="OrthoDB" id="4205424at2759"/>
<protein>
    <recommendedName>
        <fullName evidence="2">Sld7 C-terminal domain-containing protein</fullName>
    </recommendedName>
</protein>
<accession>A0A5N6TGU9</accession>
<dbReference type="EMBL" id="ML742329">
    <property type="protein sequence ID" value="KAE8145608.1"/>
    <property type="molecule type" value="Genomic_DNA"/>
</dbReference>
<dbReference type="AlphaFoldDB" id="A0A5N6TGU9"/>
<gene>
    <name evidence="3" type="ORF">BDV25DRAFT_170424</name>
</gene>
<evidence type="ECO:0000256" key="1">
    <source>
        <dbReference type="SAM" id="MobiDB-lite"/>
    </source>
</evidence>
<reference evidence="3 4" key="1">
    <citation type="submission" date="2019-04" db="EMBL/GenBank/DDBJ databases">
        <title>Friends and foes A comparative genomics study of 23 Aspergillus species from section Flavi.</title>
        <authorList>
            <consortium name="DOE Joint Genome Institute"/>
            <person name="Kjaerbolling I."/>
            <person name="Vesth T."/>
            <person name="Frisvad J.C."/>
            <person name="Nybo J.L."/>
            <person name="Theobald S."/>
            <person name="Kildgaard S."/>
            <person name="Isbrandt T."/>
            <person name="Kuo A."/>
            <person name="Sato A."/>
            <person name="Lyhne E.K."/>
            <person name="Kogle M.E."/>
            <person name="Wiebenga A."/>
            <person name="Kun R.S."/>
            <person name="Lubbers R.J."/>
            <person name="Makela M.R."/>
            <person name="Barry K."/>
            <person name="Chovatia M."/>
            <person name="Clum A."/>
            <person name="Daum C."/>
            <person name="Haridas S."/>
            <person name="He G."/>
            <person name="LaButti K."/>
            <person name="Lipzen A."/>
            <person name="Mondo S."/>
            <person name="Riley R."/>
            <person name="Salamov A."/>
            <person name="Simmons B.A."/>
            <person name="Magnuson J.K."/>
            <person name="Henrissat B."/>
            <person name="Mortensen U.H."/>
            <person name="Larsen T.O."/>
            <person name="Devries R.P."/>
            <person name="Grigoriev I.V."/>
            <person name="Machida M."/>
            <person name="Baker S.E."/>
            <person name="Andersen M.R."/>
        </authorList>
    </citation>
    <scope>NUCLEOTIDE SEQUENCE [LARGE SCALE GENOMIC DNA]</scope>
    <source>
        <strain evidence="3 4">IBT 18842</strain>
    </source>
</reference>
<evidence type="ECO:0000259" key="2">
    <source>
        <dbReference type="Pfam" id="PF18596"/>
    </source>
</evidence>
<feature type="compositionally biased region" description="Basic and acidic residues" evidence="1">
    <location>
        <begin position="281"/>
        <end position="291"/>
    </location>
</feature>
<dbReference type="Pfam" id="PF18596">
    <property type="entry name" value="Sld7_C"/>
    <property type="match status" value="1"/>
</dbReference>
<dbReference type="InterPro" id="IPR041260">
    <property type="entry name" value="Sld7_C"/>
</dbReference>
<feature type="region of interest" description="Disordered" evidence="1">
    <location>
        <begin position="172"/>
        <end position="205"/>
    </location>
</feature>